<proteinExistence type="predicted"/>
<evidence type="ECO:0000313" key="1">
    <source>
        <dbReference type="EMBL" id="OHT18543.1"/>
    </source>
</evidence>
<accession>A0A1S1HB58</accession>
<dbReference type="AlphaFoldDB" id="A0A1S1HB58"/>
<protein>
    <submittedName>
        <fullName evidence="1">Uncharacterized protein</fullName>
    </submittedName>
</protein>
<sequence length="178" mass="19488">MILKQAEQLATSIRGKQRDTIRDLVAKVAVQSHEISVELSVMALCTTLAVEASAGTQPSILLNSPVRLTRTGRAIRLVQRDGRLVSQGRPDPGLVELLRKGRSWWQQLQTGTIDIATIARDEKVNDSWVSRLVRLNFLAPPIVEAILAGTHPASVSATSLRTASLPVDWDEQMALFGM</sequence>
<dbReference type="EMBL" id="MIPT01000001">
    <property type="protein sequence ID" value="OHT18543.1"/>
    <property type="molecule type" value="Genomic_DNA"/>
</dbReference>
<keyword evidence="2" id="KW-1185">Reference proteome</keyword>
<organism evidence="1 2">
    <name type="scientific">Edaphosphingomonas haloaromaticamans</name>
    <dbReference type="NCBI Taxonomy" id="653954"/>
    <lineage>
        <taxon>Bacteria</taxon>
        <taxon>Pseudomonadati</taxon>
        <taxon>Pseudomonadota</taxon>
        <taxon>Alphaproteobacteria</taxon>
        <taxon>Sphingomonadales</taxon>
        <taxon>Rhizorhabdaceae</taxon>
        <taxon>Edaphosphingomonas</taxon>
    </lineage>
</organism>
<dbReference type="SUPFAM" id="SSF109709">
    <property type="entry name" value="KorB DNA-binding domain-like"/>
    <property type="match status" value="1"/>
</dbReference>
<dbReference type="OrthoDB" id="7277848at2"/>
<dbReference type="Proteomes" id="UP000179467">
    <property type="component" value="Unassembled WGS sequence"/>
</dbReference>
<gene>
    <name evidence="1" type="ORF">BHE75_00517</name>
</gene>
<reference evidence="1 2" key="1">
    <citation type="submission" date="2016-09" db="EMBL/GenBank/DDBJ databases">
        <title>Metabolic pathway, cell adaptation mechanisms and a novel monoxygenase revealed through proteogenomic-transcription analysis of a Sphingomonas haloaromaticamans strain degrading the fungicide ortho-phenylphenol.</title>
        <authorList>
            <person name="Perruchon C."/>
            <person name="Papadopoulou E.S."/>
            <person name="Rousidou C."/>
            <person name="Vasileiadis S."/>
            <person name="Tanou G."/>
            <person name="Amoutzias G."/>
            <person name="Molassiotis A."/>
            <person name="Karpouzas D.G."/>
        </authorList>
    </citation>
    <scope>NUCLEOTIDE SEQUENCE [LARGE SCALE GENOMIC DNA]</scope>
    <source>
        <strain evidence="1 2">P3</strain>
    </source>
</reference>
<evidence type="ECO:0000313" key="2">
    <source>
        <dbReference type="Proteomes" id="UP000179467"/>
    </source>
</evidence>
<name>A0A1S1HB58_9SPHN</name>
<comment type="caution">
    <text evidence="1">The sequence shown here is derived from an EMBL/GenBank/DDBJ whole genome shotgun (WGS) entry which is preliminary data.</text>
</comment>